<dbReference type="InterPro" id="IPR002410">
    <property type="entry name" value="Peptidase_S33"/>
</dbReference>
<keyword evidence="6 11" id="KW-0031">Aminopeptidase</keyword>
<evidence type="ECO:0000256" key="6">
    <source>
        <dbReference type="ARBA" id="ARBA00022438"/>
    </source>
</evidence>
<evidence type="ECO:0000256" key="13">
    <source>
        <dbReference type="RuleBase" id="RU003421"/>
    </source>
</evidence>
<evidence type="ECO:0000256" key="7">
    <source>
        <dbReference type="ARBA" id="ARBA00022490"/>
    </source>
</evidence>
<dbReference type="PANTHER" id="PTHR43722">
    <property type="entry name" value="PROLINE IMINOPEPTIDASE"/>
    <property type="match status" value="1"/>
</dbReference>
<keyword evidence="7 11" id="KW-0963">Cytoplasm</keyword>
<evidence type="ECO:0000256" key="12">
    <source>
        <dbReference type="PIRSR" id="PIRSR006431-1"/>
    </source>
</evidence>
<gene>
    <name evidence="15" type="primary">pip</name>
    <name evidence="15" type="ORF">H0I76_17985</name>
</gene>
<feature type="active site" evidence="12">
    <location>
        <position position="272"/>
    </location>
</feature>
<evidence type="ECO:0000256" key="4">
    <source>
        <dbReference type="ARBA" id="ARBA00012568"/>
    </source>
</evidence>
<dbReference type="NCBIfam" id="TIGR01249">
    <property type="entry name" value="pro_imino_pep_1"/>
    <property type="match status" value="1"/>
</dbReference>
<name>A0A8J7MBB2_9RHOB</name>
<comment type="catalytic activity">
    <reaction evidence="1 11 13">
        <text>Release of N-terminal proline from a peptide.</text>
        <dbReference type="EC" id="3.4.11.5"/>
    </reaction>
</comment>
<evidence type="ECO:0000313" key="15">
    <source>
        <dbReference type="EMBL" id="MBK0401092.1"/>
    </source>
</evidence>
<comment type="similarity">
    <text evidence="3 11 13">Belongs to the peptidase S33 family.</text>
</comment>
<dbReference type="InterPro" id="IPR029058">
    <property type="entry name" value="AB_hydrolase_fold"/>
</dbReference>
<evidence type="ECO:0000256" key="3">
    <source>
        <dbReference type="ARBA" id="ARBA00010088"/>
    </source>
</evidence>
<dbReference type="PIRSF" id="PIRSF006431">
    <property type="entry name" value="Pept_S33"/>
    <property type="match status" value="1"/>
</dbReference>
<evidence type="ECO:0000256" key="9">
    <source>
        <dbReference type="ARBA" id="ARBA00022801"/>
    </source>
</evidence>
<dbReference type="InterPro" id="IPR000073">
    <property type="entry name" value="AB_hydrolase_1"/>
</dbReference>
<dbReference type="Proteomes" id="UP000655420">
    <property type="component" value="Unassembled WGS sequence"/>
</dbReference>
<dbReference type="GO" id="GO:0006508">
    <property type="term" value="P:proteolysis"/>
    <property type="evidence" value="ECO:0007669"/>
    <property type="project" value="UniProtKB-KW"/>
</dbReference>
<dbReference type="EC" id="3.4.11.5" evidence="4 11"/>
<feature type="domain" description="AB hydrolase-1" evidence="14">
    <location>
        <begin position="47"/>
        <end position="302"/>
    </location>
</feature>
<dbReference type="EMBL" id="JAEHHL010000014">
    <property type="protein sequence ID" value="MBK0401092.1"/>
    <property type="molecule type" value="Genomic_DNA"/>
</dbReference>
<feature type="active site" description="Nucleophile" evidence="12">
    <location>
        <position position="119"/>
    </location>
</feature>
<comment type="subcellular location">
    <subcellularLocation>
        <location evidence="2 11">Cytoplasm</location>
    </subcellularLocation>
</comment>
<feature type="active site" description="Proton donor" evidence="12">
    <location>
        <position position="300"/>
    </location>
</feature>
<proteinExistence type="inferred from homology"/>
<dbReference type="RefSeq" id="WP_200613203.1">
    <property type="nucleotide sequence ID" value="NZ_JAEHHL010000014.1"/>
</dbReference>
<dbReference type="Pfam" id="PF00561">
    <property type="entry name" value="Abhydrolase_1"/>
    <property type="match status" value="1"/>
</dbReference>
<evidence type="ECO:0000256" key="11">
    <source>
        <dbReference type="PIRNR" id="PIRNR006431"/>
    </source>
</evidence>
<protein>
    <recommendedName>
        <fullName evidence="5 11">Proline iminopeptidase</fullName>
        <shortName evidence="11">PIP</shortName>
        <ecNumber evidence="4 11">3.4.11.5</ecNumber>
    </recommendedName>
    <alternativeName>
        <fullName evidence="10 11">Prolyl aminopeptidase</fullName>
    </alternativeName>
</protein>
<dbReference type="InterPro" id="IPR005944">
    <property type="entry name" value="Pro_iminopeptidase"/>
</dbReference>
<comment type="caution">
    <text evidence="15">The sequence shown here is derived from an EMBL/GenBank/DDBJ whole genome shotgun (WGS) entry which is preliminary data.</text>
</comment>
<evidence type="ECO:0000256" key="5">
    <source>
        <dbReference type="ARBA" id="ARBA00021843"/>
    </source>
</evidence>
<accession>A0A8J7MBB2</accession>
<evidence type="ECO:0000313" key="16">
    <source>
        <dbReference type="Proteomes" id="UP000655420"/>
    </source>
</evidence>
<dbReference type="Gene3D" id="3.40.50.1820">
    <property type="entry name" value="alpha/beta hydrolase"/>
    <property type="match status" value="1"/>
</dbReference>
<dbReference type="AlphaFoldDB" id="A0A8J7MBB2"/>
<dbReference type="PANTHER" id="PTHR43722:SF1">
    <property type="entry name" value="PROLINE IMINOPEPTIDASE"/>
    <property type="match status" value="1"/>
</dbReference>
<keyword evidence="16" id="KW-1185">Reference proteome</keyword>
<dbReference type="GO" id="GO:0005737">
    <property type="term" value="C:cytoplasm"/>
    <property type="evidence" value="ECO:0007669"/>
    <property type="project" value="UniProtKB-SubCell"/>
</dbReference>
<evidence type="ECO:0000256" key="10">
    <source>
        <dbReference type="ARBA" id="ARBA00029605"/>
    </source>
</evidence>
<dbReference type="SUPFAM" id="SSF53474">
    <property type="entry name" value="alpha/beta-Hydrolases"/>
    <property type="match status" value="1"/>
</dbReference>
<dbReference type="PRINTS" id="PR00793">
    <property type="entry name" value="PROAMNOPTASE"/>
</dbReference>
<reference evidence="15" key="1">
    <citation type="submission" date="2020-12" db="EMBL/GenBank/DDBJ databases">
        <title>Bacterial taxonomy.</title>
        <authorList>
            <person name="Pan X."/>
        </authorList>
    </citation>
    <scope>NUCLEOTIDE SEQUENCE</scope>
    <source>
        <strain evidence="15">M0105</strain>
    </source>
</reference>
<keyword evidence="9 11" id="KW-0378">Hydrolase</keyword>
<sequence>MNIRQRTPDETRLYTPVEPHTRFHLDVGDGHSIYVEISGLRQGPTAIVLHGGPGAGSSPFMRRFFDPERWRVVMFDQRGAGRSRPHGGLEMNTTWHLVQDIEAIRAHLGVESWLAFGGSWGSTLALLYAQTHPGRVTGLVLRGIFTLTRRELDWFYGGGAARFFPEAWEDFIQPIPPTERGDLIAAYHRRLTGPSEAEQLRFARPWVRWETATAALRPVNAGFVDGAYARAFARIECHYFQHGGWLEDDRQIHTRMDRIADVPGVVVQGRYDMICPPATAVELVRAWPAAGLRIVDDAGHALSEPGISAELVRATNRFSMTAHD</sequence>
<evidence type="ECO:0000259" key="14">
    <source>
        <dbReference type="Pfam" id="PF00561"/>
    </source>
</evidence>
<dbReference type="GO" id="GO:0004177">
    <property type="term" value="F:aminopeptidase activity"/>
    <property type="evidence" value="ECO:0007669"/>
    <property type="project" value="UniProtKB-UniRule"/>
</dbReference>
<evidence type="ECO:0000256" key="1">
    <source>
        <dbReference type="ARBA" id="ARBA00001585"/>
    </source>
</evidence>
<evidence type="ECO:0000256" key="8">
    <source>
        <dbReference type="ARBA" id="ARBA00022670"/>
    </source>
</evidence>
<evidence type="ECO:0000256" key="2">
    <source>
        <dbReference type="ARBA" id="ARBA00004496"/>
    </source>
</evidence>
<organism evidence="15 16">
    <name type="scientific">Thermohalobaculum xanthum</name>
    <dbReference type="NCBI Taxonomy" id="2753746"/>
    <lineage>
        <taxon>Bacteria</taxon>
        <taxon>Pseudomonadati</taxon>
        <taxon>Pseudomonadota</taxon>
        <taxon>Alphaproteobacteria</taxon>
        <taxon>Rhodobacterales</taxon>
        <taxon>Paracoccaceae</taxon>
        <taxon>Thermohalobaculum</taxon>
    </lineage>
</organism>
<keyword evidence="8 11" id="KW-0645">Protease</keyword>